<sequence length="323" mass="38183">MIVLERVKSSKLQVLEAISRRLLLNDFEYPKFQEMYFRQRKGYQGELKVDNEWNELSIPIEYYLLFNYETVNEIGNSHQMDTIMLSPNFIFIVEIKNISGKIDYDEEKRQFTNTKEDDRKEVYSSPVDQVERHTRLIRRMMDLVGLHLPVESAIVFSNTSTIIGQMSKRIPSFHLSGLHSHITMLLKKHSKQEISIKEMNMLKDFLLESLKRERWKPNIDKQKLLNGAICEQCNQQTIMTYSNGRFICPKCNAKSKEILLKSLNDYRLLFSPWISNRAFKQFFNIASSKTSYKLLKSLNLQCYGNNRGRLYFIPEDILSYKLE</sequence>
<organism evidence="2 3">
    <name type="scientific">Ureibacillus massiliensis 4400831 = CIP 108448 = CCUG 49529</name>
    <dbReference type="NCBI Taxonomy" id="1211035"/>
    <lineage>
        <taxon>Bacteria</taxon>
        <taxon>Bacillati</taxon>
        <taxon>Bacillota</taxon>
        <taxon>Bacilli</taxon>
        <taxon>Bacillales</taxon>
        <taxon>Caryophanaceae</taxon>
        <taxon>Ureibacillus</taxon>
    </lineage>
</organism>
<dbReference type="EMBL" id="JPVQ01000001">
    <property type="protein sequence ID" value="KGR92416.1"/>
    <property type="molecule type" value="Genomic_DNA"/>
</dbReference>
<dbReference type="AlphaFoldDB" id="A0A0A3J681"/>
<protein>
    <recommendedName>
        <fullName evidence="1">NERD domain-containing protein</fullName>
    </recommendedName>
</protein>
<evidence type="ECO:0000313" key="2">
    <source>
        <dbReference type="EMBL" id="KGR92416.1"/>
    </source>
</evidence>
<evidence type="ECO:0000313" key="3">
    <source>
        <dbReference type="Proteomes" id="UP000030595"/>
    </source>
</evidence>
<comment type="caution">
    <text evidence="2">The sequence shown here is derived from an EMBL/GenBank/DDBJ whole genome shotgun (WGS) entry which is preliminary data.</text>
</comment>
<dbReference type="OrthoDB" id="569879at2"/>
<reference evidence="2 3" key="1">
    <citation type="submission" date="2014-02" db="EMBL/GenBank/DDBJ databases">
        <title>Draft genome sequence of Lysinibacillus massiliensis CCUG 49529.</title>
        <authorList>
            <person name="Zhang F."/>
            <person name="Wang G."/>
            <person name="Zhang L."/>
        </authorList>
    </citation>
    <scope>NUCLEOTIDE SEQUENCE [LARGE SCALE GENOMIC DNA]</scope>
    <source>
        <strain evidence="2 3">CCUG 49529</strain>
    </source>
</reference>
<dbReference type="PROSITE" id="PS50965">
    <property type="entry name" value="NERD"/>
    <property type="match status" value="1"/>
</dbReference>
<feature type="domain" description="NERD" evidence="1">
    <location>
        <begin position="41"/>
        <end position="163"/>
    </location>
</feature>
<proteinExistence type="predicted"/>
<dbReference type="Proteomes" id="UP000030595">
    <property type="component" value="Unassembled WGS sequence"/>
</dbReference>
<accession>A0A0A3J681</accession>
<keyword evidence="3" id="KW-1185">Reference proteome</keyword>
<dbReference type="RefSeq" id="WP_052126002.1">
    <property type="nucleotide sequence ID" value="NZ_AVCZ01000001.1"/>
</dbReference>
<evidence type="ECO:0000259" key="1">
    <source>
        <dbReference type="PROSITE" id="PS50965"/>
    </source>
</evidence>
<dbReference type="InterPro" id="IPR011528">
    <property type="entry name" value="NERD"/>
</dbReference>
<dbReference type="eggNOG" id="ENOG5030KKP">
    <property type="taxonomic scope" value="Bacteria"/>
</dbReference>
<gene>
    <name evidence="2" type="ORF">CD30_00985</name>
</gene>
<dbReference type="Pfam" id="PF08378">
    <property type="entry name" value="NERD"/>
    <property type="match status" value="1"/>
</dbReference>
<name>A0A0A3J681_9BACL</name>